<reference evidence="4 5" key="1">
    <citation type="submission" date="2020-08" db="EMBL/GenBank/DDBJ databases">
        <title>Genome public.</title>
        <authorList>
            <person name="Liu C."/>
            <person name="Sun Q."/>
        </authorList>
    </citation>
    <scope>NUCLEOTIDE SEQUENCE [LARGE SCALE GENOMIC DNA]</scope>
    <source>
        <strain evidence="4 5">NSJ-43</strain>
    </source>
</reference>
<dbReference type="InterPro" id="IPR032834">
    <property type="entry name" value="NatK-like_C"/>
</dbReference>
<feature type="transmembrane region" description="Helical" evidence="2">
    <location>
        <begin position="37"/>
        <end position="54"/>
    </location>
</feature>
<feature type="transmembrane region" description="Helical" evidence="2">
    <location>
        <begin position="66"/>
        <end position="87"/>
    </location>
</feature>
<protein>
    <submittedName>
        <fullName evidence="4">GHKL domain-containing protein</fullName>
    </submittedName>
</protein>
<evidence type="ECO:0000259" key="3">
    <source>
        <dbReference type="Pfam" id="PF14501"/>
    </source>
</evidence>
<evidence type="ECO:0000256" key="1">
    <source>
        <dbReference type="SAM" id="Coils"/>
    </source>
</evidence>
<feature type="domain" description="Sensor histidine kinase NatK-like C-terminal" evidence="3">
    <location>
        <begin position="269"/>
        <end position="357"/>
    </location>
</feature>
<comment type="caution">
    <text evidence="4">The sequence shown here is derived from an EMBL/GenBank/DDBJ whole genome shotgun (WGS) entry which is preliminary data.</text>
</comment>
<dbReference type="Proteomes" id="UP000628463">
    <property type="component" value="Unassembled WGS sequence"/>
</dbReference>
<feature type="coiled-coil region" evidence="1">
    <location>
        <begin position="153"/>
        <end position="197"/>
    </location>
</feature>
<accession>A0ABR7FWN8</accession>
<keyword evidence="2" id="KW-1133">Transmembrane helix</keyword>
<feature type="transmembrane region" description="Helical" evidence="2">
    <location>
        <begin position="6"/>
        <end position="25"/>
    </location>
</feature>
<dbReference type="Pfam" id="PF14501">
    <property type="entry name" value="HATPase_c_5"/>
    <property type="match status" value="1"/>
</dbReference>
<keyword evidence="1" id="KW-0175">Coiled coil</keyword>
<gene>
    <name evidence="4" type="ORF">H8S01_01395</name>
</gene>
<dbReference type="RefSeq" id="WP_186835904.1">
    <property type="nucleotide sequence ID" value="NZ_JACOPD010000001.1"/>
</dbReference>
<name>A0ABR7FWN8_9FIRM</name>
<organism evidence="4 5">
    <name type="scientific">Lachnospira hominis</name>
    <name type="common">ex Liu et al. 2021</name>
    <dbReference type="NCBI Taxonomy" id="2763051"/>
    <lineage>
        <taxon>Bacteria</taxon>
        <taxon>Bacillati</taxon>
        <taxon>Bacillota</taxon>
        <taxon>Clostridia</taxon>
        <taxon>Lachnospirales</taxon>
        <taxon>Lachnospiraceae</taxon>
        <taxon>Lachnospira</taxon>
    </lineage>
</organism>
<dbReference type="InterPro" id="IPR036890">
    <property type="entry name" value="HATPase_C_sf"/>
</dbReference>
<dbReference type="Gene3D" id="3.30.565.10">
    <property type="entry name" value="Histidine kinase-like ATPase, C-terminal domain"/>
    <property type="match status" value="1"/>
</dbReference>
<dbReference type="EMBL" id="JACOPD010000001">
    <property type="protein sequence ID" value="MBC5679619.1"/>
    <property type="molecule type" value="Genomic_DNA"/>
</dbReference>
<feature type="transmembrane region" description="Helical" evidence="2">
    <location>
        <begin position="99"/>
        <end position="119"/>
    </location>
</feature>
<keyword evidence="2" id="KW-0812">Transmembrane</keyword>
<keyword evidence="5" id="KW-1185">Reference proteome</keyword>
<feature type="transmembrane region" description="Helical" evidence="2">
    <location>
        <begin position="125"/>
        <end position="148"/>
    </location>
</feature>
<keyword evidence="2" id="KW-0472">Membrane</keyword>
<sequence>MKVLLETGFIIATAKIIYAVSVFLDKESGKNKKIKKSLIDISLSFVIELCELIFLKTLNVEAQDVILKTVITCSVLQIILIYVLAFIKKRKKSPRFNIMNLFIVIFPLSQLMVVPYCYVGENYNNLAISAVTTVIGCLIDSVLLYIVYSLWAKDELDYNIENQRKELELMKLNKENIEQDEKKLHELKNKYNEELKQILVMYTDNEDGDKIASSIEALEAKVRSTGEKRFCKNMIVNAVLEDKDRIIKQNGIKAEYSVKAGENTNISNLHLCSIFSNILNNAINACLEIEDKSKRFISVKCDYSGDYMNVLVKNSADKNQKKKIRSSEHGWGMKILEDIAQQYNGRLEYGFKDGIYSTMVSLVYTNNQEESI</sequence>
<evidence type="ECO:0000313" key="5">
    <source>
        <dbReference type="Proteomes" id="UP000628463"/>
    </source>
</evidence>
<proteinExistence type="predicted"/>
<evidence type="ECO:0000313" key="4">
    <source>
        <dbReference type="EMBL" id="MBC5679619.1"/>
    </source>
</evidence>
<evidence type="ECO:0000256" key="2">
    <source>
        <dbReference type="SAM" id="Phobius"/>
    </source>
</evidence>
<dbReference type="SUPFAM" id="SSF55874">
    <property type="entry name" value="ATPase domain of HSP90 chaperone/DNA topoisomerase II/histidine kinase"/>
    <property type="match status" value="1"/>
</dbReference>